<feature type="transmembrane region" description="Helical" evidence="11">
    <location>
        <begin position="58"/>
        <end position="76"/>
    </location>
</feature>
<keyword evidence="4 11" id="KW-0138">CF(0)</keyword>
<sequence length="291" mass="32041">METKSNSHSQSESASSEEVLLLGQDTHQEHSAHEEHAHTLYAEPVFNIGNFTVTNSLLTSWLAVFLIIILSLIIRFKIKKIPSVFQSVVEMIIDGALNMMDLVTNDRQKSRRIFPVIFCIFIFILFNNWLGLLPGVGSISFDGHSLFRGGTADLNTTLALGLFSVIAANIFGVIVVGGWNYFNKFINLKAILAIPAKVTKDPTVLFINPIHFFVGFIEIVSEVAKIASLSFRLFGNVFAGEVLLASISALIAFGVPLPFIFLEIIIGVIQALIFAVLTLVYFTIASTAHEH</sequence>
<comment type="caution">
    <text evidence="12">The sequence shown here is derived from an EMBL/GenBank/DDBJ whole genome shotgun (WGS) entry which is preliminary data.</text>
</comment>
<dbReference type="InterPro" id="IPR035908">
    <property type="entry name" value="F0_ATP_A_sf"/>
</dbReference>
<dbReference type="AlphaFoldDB" id="A0A2H0NDX6"/>
<comment type="function">
    <text evidence="11">Key component of the proton channel; it plays a direct role in the translocation of protons across the membrane.</text>
</comment>
<accession>A0A2H0NDX6</accession>
<evidence type="ECO:0000256" key="7">
    <source>
        <dbReference type="ARBA" id="ARBA00022989"/>
    </source>
</evidence>
<dbReference type="EMBL" id="PCWQ01000007">
    <property type="protein sequence ID" value="PIR07103.1"/>
    <property type="molecule type" value="Genomic_DNA"/>
</dbReference>
<evidence type="ECO:0000256" key="1">
    <source>
        <dbReference type="ARBA" id="ARBA00004141"/>
    </source>
</evidence>
<dbReference type="SUPFAM" id="SSF81336">
    <property type="entry name" value="F1F0 ATP synthase subunit A"/>
    <property type="match status" value="1"/>
</dbReference>
<keyword evidence="9 11" id="KW-0472">Membrane</keyword>
<organism evidence="12 13">
    <name type="scientific">Candidatus Komeilibacteria bacterium CG11_big_fil_rev_8_21_14_0_20_36_20</name>
    <dbReference type="NCBI Taxonomy" id="1974477"/>
    <lineage>
        <taxon>Bacteria</taxon>
        <taxon>Candidatus Komeiliibacteriota</taxon>
    </lineage>
</organism>
<evidence type="ECO:0000256" key="8">
    <source>
        <dbReference type="ARBA" id="ARBA00023065"/>
    </source>
</evidence>
<dbReference type="GO" id="GO:0045259">
    <property type="term" value="C:proton-transporting ATP synthase complex"/>
    <property type="evidence" value="ECO:0007669"/>
    <property type="project" value="UniProtKB-KW"/>
</dbReference>
<name>A0A2H0NDX6_9BACT</name>
<evidence type="ECO:0000256" key="5">
    <source>
        <dbReference type="ARBA" id="ARBA00022692"/>
    </source>
</evidence>
<comment type="similarity">
    <text evidence="2 11">Belongs to the ATPase A chain family.</text>
</comment>
<dbReference type="GO" id="GO:0046933">
    <property type="term" value="F:proton-transporting ATP synthase activity, rotational mechanism"/>
    <property type="evidence" value="ECO:0007669"/>
    <property type="project" value="UniProtKB-UniRule"/>
</dbReference>
<keyword evidence="10 11" id="KW-0066">ATP synthesis</keyword>
<evidence type="ECO:0000256" key="4">
    <source>
        <dbReference type="ARBA" id="ARBA00022547"/>
    </source>
</evidence>
<dbReference type="InterPro" id="IPR000568">
    <property type="entry name" value="ATP_synth_F0_asu"/>
</dbReference>
<evidence type="ECO:0000256" key="11">
    <source>
        <dbReference type="HAMAP-Rule" id="MF_01393"/>
    </source>
</evidence>
<feature type="transmembrane region" description="Helical" evidence="11">
    <location>
        <begin position="113"/>
        <end position="137"/>
    </location>
</feature>
<keyword evidence="8 11" id="KW-0406">Ion transport</keyword>
<dbReference type="Proteomes" id="UP000230564">
    <property type="component" value="Unassembled WGS sequence"/>
</dbReference>
<keyword evidence="5 11" id="KW-0812">Transmembrane</keyword>
<dbReference type="PRINTS" id="PR00123">
    <property type="entry name" value="ATPASEA"/>
</dbReference>
<keyword evidence="7 11" id="KW-1133">Transmembrane helix</keyword>
<dbReference type="CDD" id="cd00310">
    <property type="entry name" value="ATP-synt_Fo_a_6"/>
    <property type="match status" value="1"/>
</dbReference>
<dbReference type="InterPro" id="IPR045082">
    <property type="entry name" value="ATP_syn_F0_a_bact/chloroplast"/>
</dbReference>
<evidence type="ECO:0000256" key="10">
    <source>
        <dbReference type="ARBA" id="ARBA00023310"/>
    </source>
</evidence>
<comment type="subcellular location">
    <subcellularLocation>
        <location evidence="11">Cell membrane</location>
        <topology evidence="11">Multi-pass membrane protein</topology>
    </subcellularLocation>
    <subcellularLocation>
        <location evidence="1">Membrane</location>
        <topology evidence="1">Multi-pass membrane protein</topology>
    </subcellularLocation>
</comment>
<evidence type="ECO:0000256" key="6">
    <source>
        <dbReference type="ARBA" id="ARBA00022781"/>
    </source>
</evidence>
<evidence type="ECO:0000313" key="12">
    <source>
        <dbReference type="EMBL" id="PIR07103.1"/>
    </source>
</evidence>
<dbReference type="PANTHER" id="PTHR42823:SF3">
    <property type="entry name" value="ATP SYNTHASE SUBUNIT A, CHLOROPLASTIC"/>
    <property type="match status" value="1"/>
</dbReference>
<dbReference type="Gene3D" id="1.20.120.220">
    <property type="entry name" value="ATP synthase, F0 complex, subunit A"/>
    <property type="match status" value="1"/>
</dbReference>
<evidence type="ECO:0000313" key="13">
    <source>
        <dbReference type="Proteomes" id="UP000230564"/>
    </source>
</evidence>
<dbReference type="GO" id="GO:0005886">
    <property type="term" value="C:plasma membrane"/>
    <property type="evidence" value="ECO:0007669"/>
    <property type="project" value="UniProtKB-SubCell"/>
</dbReference>
<dbReference type="HAMAP" id="MF_01393">
    <property type="entry name" value="ATP_synth_a_bact"/>
    <property type="match status" value="1"/>
</dbReference>
<keyword evidence="6 11" id="KW-0375">Hydrogen ion transport</keyword>
<dbReference type="Pfam" id="PF00119">
    <property type="entry name" value="ATP-synt_A"/>
    <property type="match status" value="1"/>
</dbReference>
<evidence type="ECO:0000256" key="2">
    <source>
        <dbReference type="ARBA" id="ARBA00006810"/>
    </source>
</evidence>
<keyword evidence="11" id="KW-1003">Cell membrane</keyword>
<proteinExistence type="inferred from homology"/>
<dbReference type="GO" id="GO:0042777">
    <property type="term" value="P:proton motive force-driven plasma membrane ATP synthesis"/>
    <property type="evidence" value="ECO:0007669"/>
    <property type="project" value="TreeGrafter"/>
</dbReference>
<evidence type="ECO:0000256" key="9">
    <source>
        <dbReference type="ARBA" id="ARBA00023136"/>
    </source>
</evidence>
<feature type="transmembrane region" description="Helical" evidence="11">
    <location>
        <begin position="233"/>
        <end position="253"/>
    </location>
</feature>
<dbReference type="InterPro" id="IPR023011">
    <property type="entry name" value="ATP_synth_F0_asu_AS"/>
</dbReference>
<gene>
    <name evidence="11" type="primary">atpB</name>
    <name evidence="12" type="ORF">COV55_01590</name>
</gene>
<keyword evidence="3 11" id="KW-0813">Transport</keyword>
<reference evidence="12 13" key="1">
    <citation type="submission" date="2017-09" db="EMBL/GenBank/DDBJ databases">
        <title>Depth-based differentiation of microbial function through sediment-hosted aquifers and enrichment of novel symbionts in the deep terrestrial subsurface.</title>
        <authorList>
            <person name="Probst A.J."/>
            <person name="Ladd B."/>
            <person name="Jarett J.K."/>
            <person name="Geller-Mcgrath D.E."/>
            <person name="Sieber C.M."/>
            <person name="Emerson J.B."/>
            <person name="Anantharaman K."/>
            <person name="Thomas B.C."/>
            <person name="Malmstrom R."/>
            <person name="Stieglmeier M."/>
            <person name="Klingl A."/>
            <person name="Woyke T."/>
            <person name="Ryan C.M."/>
            <person name="Banfield J.F."/>
        </authorList>
    </citation>
    <scope>NUCLEOTIDE SEQUENCE [LARGE SCALE GENOMIC DNA]</scope>
    <source>
        <strain evidence="12">CG11_big_fil_rev_8_21_14_0_20_36_20</strain>
    </source>
</reference>
<dbReference type="PROSITE" id="PS00449">
    <property type="entry name" value="ATPASE_A"/>
    <property type="match status" value="1"/>
</dbReference>
<dbReference type="PANTHER" id="PTHR42823">
    <property type="entry name" value="ATP SYNTHASE SUBUNIT A, CHLOROPLASTIC"/>
    <property type="match status" value="1"/>
</dbReference>
<feature type="transmembrane region" description="Helical" evidence="11">
    <location>
        <begin position="157"/>
        <end position="182"/>
    </location>
</feature>
<feature type="transmembrane region" description="Helical" evidence="11">
    <location>
        <begin position="260"/>
        <end position="284"/>
    </location>
</feature>
<protein>
    <recommendedName>
        <fullName evidence="11">ATP synthase subunit a</fullName>
    </recommendedName>
    <alternativeName>
        <fullName evidence="11">ATP synthase F0 sector subunit a</fullName>
    </alternativeName>
    <alternativeName>
        <fullName evidence="11">F-ATPase subunit 6</fullName>
    </alternativeName>
</protein>
<evidence type="ECO:0000256" key="3">
    <source>
        <dbReference type="ARBA" id="ARBA00022448"/>
    </source>
</evidence>